<evidence type="ECO:0000313" key="8">
    <source>
        <dbReference type="Proteomes" id="UP000179807"/>
    </source>
</evidence>
<dbReference type="Pfam" id="PF03568">
    <property type="entry name" value="Separin_C"/>
    <property type="match status" value="2"/>
</dbReference>
<organism evidence="7 8">
    <name type="scientific">Tritrichomonas foetus</name>
    <dbReference type="NCBI Taxonomy" id="1144522"/>
    <lineage>
        <taxon>Eukaryota</taxon>
        <taxon>Metamonada</taxon>
        <taxon>Parabasalia</taxon>
        <taxon>Tritrichomonadida</taxon>
        <taxon>Tritrichomonadidae</taxon>
        <taxon>Tritrichomonas</taxon>
    </lineage>
</organism>
<dbReference type="InterPro" id="IPR005314">
    <property type="entry name" value="Peptidase_C50"/>
</dbReference>
<evidence type="ECO:0000256" key="5">
    <source>
        <dbReference type="PROSITE-ProRule" id="PRU00339"/>
    </source>
</evidence>
<dbReference type="Proteomes" id="UP000179807">
    <property type="component" value="Unassembled WGS sequence"/>
</dbReference>
<keyword evidence="3" id="KW-0378">Hydrolase</keyword>
<dbReference type="PANTHER" id="PTHR12792:SF0">
    <property type="entry name" value="SEPARIN"/>
    <property type="match status" value="1"/>
</dbReference>
<keyword evidence="5" id="KW-0802">TPR repeat</keyword>
<dbReference type="InterPro" id="IPR011990">
    <property type="entry name" value="TPR-like_helical_dom_sf"/>
</dbReference>
<dbReference type="PROSITE" id="PS50005">
    <property type="entry name" value="TPR"/>
    <property type="match status" value="1"/>
</dbReference>
<dbReference type="PROSITE" id="PS51700">
    <property type="entry name" value="SEPARIN"/>
    <property type="match status" value="1"/>
</dbReference>
<name>A0A1J4JX23_9EUKA</name>
<proteinExistence type="predicted"/>
<keyword evidence="4" id="KW-0159">Chromosome partition</keyword>
<dbReference type="EMBL" id="MLAK01000882">
    <property type="protein sequence ID" value="OHT02086.1"/>
    <property type="molecule type" value="Genomic_DNA"/>
</dbReference>
<evidence type="ECO:0000256" key="2">
    <source>
        <dbReference type="ARBA" id="ARBA00012489"/>
    </source>
</evidence>
<dbReference type="InterPro" id="IPR030397">
    <property type="entry name" value="SEPARIN_core_dom"/>
</dbReference>
<dbReference type="PANTHER" id="PTHR12792">
    <property type="entry name" value="EXTRA SPINDLE POLES 1-RELATED"/>
    <property type="match status" value="1"/>
</dbReference>
<sequence>MEKSEIESALQILSSLSKDGRKYMQMCDHIRFAVSPSGSYPGVIEQLPSKVLRTICQVFCEFSSCITNSSNKFGKDHFSRAVDAMNKASLAYAILYVRYGNEEMFSRCLLCIEEGMKISKNFVPNDAIYLASSAFNIGAYIFKAKEYQSALELFKTTISLTSNGNSPELEAKAYQWKAQCLIAIGKCNSDSFIESIERCSDKKSVINSWIGLDPPSNPTIIATLVGKIDDSDINIMSYFVLNGFFSIIPIESELYQVFPEINPPKSIVSKHDQRQYETCASYFRSLMFLECKNEAINFLKSIKTERLTSCTYLVLMFIYYWIVESNIALDMLDEALWYAKQMRKLLEIFPFASGFGTFLEMKCRIKKNDFDEMKPVIPLQFKSSFNWKMIDYCIAATRLAREKNEECFRYFQYIIDDPNPIIKSEIMHYYASACRLFGVYPDLNEIMQQCIRPNDVKAMYLYHRSIQQLMAENIDDFWSYNNPVPPPKNILNNLKEAEKYAFGRPTLLRKILQLQALAIGTNDHIKTAFILTTSLSQSLDKFIPSTSQNKFQIPFPILSIAYLRIPGLDKCLLFALYHPTSRPLVVRIPCKSEFDDIIDEIDLIEEESTAVPHNLKREEWWTIKHKLDFRLEKVIAQLEKLLGVWRGLFAPIMYKPNHSTSISTLITSLFCEKEHREQIEMMIGHQIDLLSYTQTKILSLSLILGKTVHRIPWESLPVIEKFGIAVTRIPSLRLVALHSIDDSIPIDVDPHCAYFVLNPVGDLDNTEKTFADVFEVDFEWDGRIGSLPDKETIHEALQNCDLFVYCGHGSGNEYFNYTEMIEHGQKCRASMLLMGCKSCELNEEGDSDPRGVPVEFIIAGAGSVVGNLWNVTDRDIDRFLLALLNRTVMNGPCTLEEAVLQARNACKLRYLTGAAPVIYGFPTVFKSNQ</sequence>
<dbReference type="RefSeq" id="XP_068355222.1">
    <property type="nucleotide sequence ID" value="XM_068493576.1"/>
</dbReference>
<comment type="catalytic activity">
    <reaction evidence="1">
        <text>All bonds known to be hydrolyzed by this endopeptidase have arginine in P1 and an acidic residue in P4. P6 is often occupied by an acidic residue or by a hydroxy-amino-acid residue, the phosphorylation of which enhances cleavage.</text>
        <dbReference type="EC" id="3.4.22.49"/>
    </reaction>
</comment>
<dbReference type="GO" id="GO:0006508">
    <property type="term" value="P:proteolysis"/>
    <property type="evidence" value="ECO:0007669"/>
    <property type="project" value="InterPro"/>
</dbReference>
<dbReference type="VEuPathDB" id="TrichDB:TRFO_07270"/>
<dbReference type="GO" id="GO:0072686">
    <property type="term" value="C:mitotic spindle"/>
    <property type="evidence" value="ECO:0007669"/>
    <property type="project" value="TreeGrafter"/>
</dbReference>
<protein>
    <recommendedName>
        <fullName evidence="2">separase</fullName>
        <ecNumber evidence="2">3.4.22.49</ecNumber>
    </recommendedName>
</protein>
<dbReference type="GO" id="GO:0051307">
    <property type="term" value="P:meiotic chromosome separation"/>
    <property type="evidence" value="ECO:0007669"/>
    <property type="project" value="TreeGrafter"/>
</dbReference>
<dbReference type="SUPFAM" id="SSF48452">
    <property type="entry name" value="TPR-like"/>
    <property type="match status" value="1"/>
</dbReference>
<dbReference type="InterPro" id="IPR019734">
    <property type="entry name" value="TPR_rpt"/>
</dbReference>
<feature type="repeat" description="TPR" evidence="5">
    <location>
        <begin position="131"/>
        <end position="164"/>
    </location>
</feature>
<dbReference type="GeneID" id="94828280"/>
<feature type="domain" description="Peptidase C50" evidence="6">
    <location>
        <begin position="750"/>
        <end position="847"/>
    </location>
</feature>
<reference evidence="7" key="1">
    <citation type="submission" date="2016-10" db="EMBL/GenBank/DDBJ databases">
        <authorList>
            <person name="Benchimol M."/>
            <person name="Almeida L.G."/>
            <person name="Vasconcelos A.T."/>
            <person name="Perreira-Neves A."/>
            <person name="Rosa I.A."/>
            <person name="Tasca T."/>
            <person name="Bogo M.R."/>
            <person name="de Souza W."/>
        </authorList>
    </citation>
    <scope>NUCLEOTIDE SEQUENCE [LARGE SCALE GENOMIC DNA]</scope>
    <source>
        <strain evidence="7">K</strain>
    </source>
</reference>
<dbReference type="AlphaFoldDB" id="A0A1J4JX23"/>
<dbReference type="EC" id="3.4.22.49" evidence="2"/>
<comment type="caution">
    <text evidence="7">The sequence shown here is derived from an EMBL/GenBank/DDBJ whole genome shotgun (WGS) entry which is preliminary data.</text>
</comment>
<keyword evidence="8" id="KW-1185">Reference proteome</keyword>
<dbReference type="GO" id="GO:0005737">
    <property type="term" value="C:cytoplasm"/>
    <property type="evidence" value="ECO:0007669"/>
    <property type="project" value="TreeGrafter"/>
</dbReference>
<evidence type="ECO:0000313" key="7">
    <source>
        <dbReference type="EMBL" id="OHT02086.1"/>
    </source>
</evidence>
<gene>
    <name evidence="7" type="ORF">TRFO_07270</name>
</gene>
<accession>A0A1J4JX23</accession>
<dbReference type="GO" id="GO:0005634">
    <property type="term" value="C:nucleus"/>
    <property type="evidence" value="ECO:0007669"/>
    <property type="project" value="InterPro"/>
</dbReference>
<evidence type="ECO:0000256" key="4">
    <source>
        <dbReference type="ARBA" id="ARBA00022829"/>
    </source>
</evidence>
<evidence type="ECO:0000256" key="3">
    <source>
        <dbReference type="ARBA" id="ARBA00022801"/>
    </source>
</evidence>
<dbReference type="OrthoDB" id="10255632at2759"/>
<evidence type="ECO:0000256" key="1">
    <source>
        <dbReference type="ARBA" id="ARBA00000451"/>
    </source>
</evidence>
<dbReference type="GO" id="GO:0004197">
    <property type="term" value="F:cysteine-type endopeptidase activity"/>
    <property type="evidence" value="ECO:0007669"/>
    <property type="project" value="InterPro"/>
</dbReference>
<evidence type="ECO:0000259" key="6">
    <source>
        <dbReference type="PROSITE" id="PS51700"/>
    </source>
</evidence>